<comment type="caution">
    <text evidence="2">The sequence shown here is derived from an EMBL/GenBank/DDBJ whole genome shotgun (WGS) entry which is preliminary data.</text>
</comment>
<sequence>MTMSAVQDSPERRRTSKAAPRVGGLGDLANALLDRDGFPTVEEMFDLPEKAFDICFVRPCAIEFVRGAKWNHLSYYAGKGTDGALLQYLNRILKMRDHAAHGCTFTFAQASEIAPQSQELLCHMRDPDEGGNRCSHVVGNNRCTGEVVGVYNQMVAAAGGGVKLKELAYKEIGLYLQDVVQAGPRSLLQRNTFCIQCQRVDSVHDDFAMDEGKIKDRTIGMSTADDEILTMVAMRPRIIWLENSAECPVEVHAELVDKLGLEMMAVIDSPIDKGVPARRTRRLSFLYCAKTFHYNGKSDECMDRFQASPQLNADCYLLASDEDRHGYMRRMSARACNYFSESHERIRIHQGAMDGLCLADGTNTYVTDVNHEPGFTSTGGYMPVVTVNCRPISLSANGLPFTPAELLASMGQPVYKGLPQKFLCFWGTFFEKHSTDDPCLNILLGNGMRMVTQGCFQFYCLHRLRRCVPTTSSAGSAPTAYCCNVCGTTEDMYPGHCQCRSHKKDVETMLTTLKADKDEESQRKHGELVKLRDDAPPEPPSPFSDAVLEFTEKFPSRGRGKKRGHAAPDVMQTKVALGTKLVGMHKGQWLKHAKDVLVISHTTAKVQWDDTEKSCPENMKDMGGPKEAPLRLPVPAEDYVIGENAVFQETSVEMRNKARRVTNAQDVAAAQRSLADGHAAFSNEMSGQVGRGALIAVGGVGGCSLSARGEGVFGAGAGAGANIFQAQLGQAKSRAEQQSTESQGPPPGKAIDIDIIQNKLQDRLQDGDI</sequence>
<protein>
    <submittedName>
        <fullName evidence="2">Uncharacterized protein</fullName>
    </submittedName>
</protein>
<reference evidence="2" key="1">
    <citation type="submission" date="2023-10" db="EMBL/GenBank/DDBJ databases">
        <authorList>
            <person name="Chen Y."/>
            <person name="Shah S."/>
            <person name="Dougan E. K."/>
            <person name="Thang M."/>
            <person name="Chan C."/>
        </authorList>
    </citation>
    <scope>NUCLEOTIDE SEQUENCE [LARGE SCALE GENOMIC DNA]</scope>
</reference>
<feature type="compositionally biased region" description="Basic and acidic residues" evidence="1">
    <location>
        <begin position="516"/>
        <end position="535"/>
    </location>
</feature>
<gene>
    <name evidence="2" type="ORF">PCOR1329_LOCUS24255</name>
</gene>
<feature type="compositionally biased region" description="Polar residues" evidence="1">
    <location>
        <begin position="729"/>
        <end position="743"/>
    </location>
</feature>
<keyword evidence="3" id="KW-1185">Reference proteome</keyword>
<evidence type="ECO:0000256" key="1">
    <source>
        <dbReference type="SAM" id="MobiDB-lite"/>
    </source>
</evidence>
<accession>A0ABN9RW79</accession>
<name>A0ABN9RW79_9DINO</name>
<evidence type="ECO:0000313" key="2">
    <source>
        <dbReference type="EMBL" id="CAK0823609.1"/>
    </source>
</evidence>
<dbReference type="EMBL" id="CAUYUJ010008335">
    <property type="protein sequence ID" value="CAK0823609.1"/>
    <property type="molecule type" value="Genomic_DNA"/>
</dbReference>
<evidence type="ECO:0000313" key="3">
    <source>
        <dbReference type="Proteomes" id="UP001189429"/>
    </source>
</evidence>
<feature type="region of interest" description="Disordered" evidence="1">
    <location>
        <begin position="1"/>
        <end position="21"/>
    </location>
</feature>
<dbReference type="Proteomes" id="UP001189429">
    <property type="component" value="Unassembled WGS sequence"/>
</dbReference>
<feature type="region of interest" description="Disordered" evidence="1">
    <location>
        <begin position="729"/>
        <end position="752"/>
    </location>
</feature>
<organism evidence="2 3">
    <name type="scientific">Prorocentrum cordatum</name>
    <dbReference type="NCBI Taxonomy" id="2364126"/>
    <lineage>
        <taxon>Eukaryota</taxon>
        <taxon>Sar</taxon>
        <taxon>Alveolata</taxon>
        <taxon>Dinophyceae</taxon>
        <taxon>Prorocentrales</taxon>
        <taxon>Prorocentraceae</taxon>
        <taxon>Prorocentrum</taxon>
    </lineage>
</organism>
<feature type="region of interest" description="Disordered" evidence="1">
    <location>
        <begin position="516"/>
        <end position="545"/>
    </location>
</feature>
<proteinExistence type="predicted"/>